<proteinExistence type="predicted"/>
<sequence length="203" mass="22959">MVSWLSNVFIKGPTDSISLCCMILWCLWRNRNEILWNNKRQRIPSLLNLASSFLFQWQSAQVTSIGDDLPSADNSLVCWKRPRFGWVKCNVDGTVFSHLNRLGFGWVISDADGQMLAASNDLLAGPFDVGLAEAFSFREALSWLKAHSFSKVIMGTDALKVFRLSSLKRLIIIILVLLLMNVRCYSKKFLIVPSVLSEGQRTK</sequence>
<dbReference type="PANTHER" id="PTHR47074">
    <property type="entry name" value="BNAC02G40300D PROTEIN"/>
    <property type="match status" value="1"/>
</dbReference>
<organism evidence="2 3">
    <name type="scientific">Dipteronia dyeriana</name>
    <dbReference type="NCBI Taxonomy" id="168575"/>
    <lineage>
        <taxon>Eukaryota</taxon>
        <taxon>Viridiplantae</taxon>
        <taxon>Streptophyta</taxon>
        <taxon>Embryophyta</taxon>
        <taxon>Tracheophyta</taxon>
        <taxon>Spermatophyta</taxon>
        <taxon>Magnoliopsida</taxon>
        <taxon>eudicotyledons</taxon>
        <taxon>Gunneridae</taxon>
        <taxon>Pentapetalae</taxon>
        <taxon>rosids</taxon>
        <taxon>malvids</taxon>
        <taxon>Sapindales</taxon>
        <taxon>Sapindaceae</taxon>
        <taxon>Hippocastanoideae</taxon>
        <taxon>Acereae</taxon>
        <taxon>Dipteronia</taxon>
    </lineage>
</organism>
<feature type="domain" description="RNase H type-1" evidence="1">
    <location>
        <begin position="90"/>
        <end position="166"/>
    </location>
</feature>
<evidence type="ECO:0000259" key="1">
    <source>
        <dbReference type="Pfam" id="PF13456"/>
    </source>
</evidence>
<evidence type="ECO:0000313" key="2">
    <source>
        <dbReference type="EMBL" id="KAK2644588.1"/>
    </source>
</evidence>
<dbReference type="AlphaFoldDB" id="A0AAD9TZF3"/>
<dbReference type="Pfam" id="PF13456">
    <property type="entry name" value="RVT_3"/>
    <property type="match status" value="1"/>
</dbReference>
<dbReference type="EMBL" id="JANJYI010000006">
    <property type="protein sequence ID" value="KAK2644588.1"/>
    <property type="molecule type" value="Genomic_DNA"/>
</dbReference>
<keyword evidence="3" id="KW-1185">Reference proteome</keyword>
<dbReference type="InterPro" id="IPR052929">
    <property type="entry name" value="RNase_H-like_EbsB-rel"/>
</dbReference>
<dbReference type="PANTHER" id="PTHR47074:SF11">
    <property type="entry name" value="REVERSE TRANSCRIPTASE-LIKE PROTEIN"/>
    <property type="match status" value="1"/>
</dbReference>
<protein>
    <recommendedName>
        <fullName evidence="1">RNase H type-1 domain-containing protein</fullName>
    </recommendedName>
</protein>
<name>A0AAD9TZF3_9ROSI</name>
<accession>A0AAD9TZF3</accession>
<gene>
    <name evidence="2" type="ORF">Ddye_019783</name>
</gene>
<reference evidence="2" key="1">
    <citation type="journal article" date="2023" name="Plant J.">
        <title>Genome sequences and population genomics provide insights into the demographic history, inbreeding, and mutation load of two 'living fossil' tree species of Dipteronia.</title>
        <authorList>
            <person name="Feng Y."/>
            <person name="Comes H.P."/>
            <person name="Chen J."/>
            <person name="Zhu S."/>
            <person name="Lu R."/>
            <person name="Zhang X."/>
            <person name="Li P."/>
            <person name="Qiu J."/>
            <person name="Olsen K.M."/>
            <person name="Qiu Y."/>
        </authorList>
    </citation>
    <scope>NUCLEOTIDE SEQUENCE</scope>
    <source>
        <strain evidence="2">KIB01</strain>
    </source>
</reference>
<dbReference type="InterPro" id="IPR002156">
    <property type="entry name" value="RNaseH_domain"/>
</dbReference>
<evidence type="ECO:0000313" key="3">
    <source>
        <dbReference type="Proteomes" id="UP001280121"/>
    </source>
</evidence>
<comment type="caution">
    <text evidence="2">The sequence shown here is derived from an EMBL/GenBank/DDBJ whole genome shotgun (WGS) entry which is preliminary data.</text>
</comment>
<dbReference type="GO" id="GO:0003676">
    <property type="term" value="F:nucleic acid binding"/>
    <property type="evidence" value="ECO:0007669"/>
    <property type="project" value="InterPro"/>
</dbReference>
<dbReference type="GO" id="GO:0004523">
    <property type="term" value="F:RNA-DNA hybrid ribonuclease activity"/>
    <property type="evidence" value="ECO:0007669"/>
    <property type="project" value="InterPro"/>
</dbReference>
<dbReference type="Proteomes" id="UP001280121">
    <property type="component" value="Unassembled WGS sequence"/>
</dbReference>